<reference evidence="1" key="1">
    <citation type="submission" date="2021-05" db="EMBL/GenBank/DDBJ databases">
        <title>An isolated secondary fermenter in methanogenic hydrocarbon-degrading communities.</title>
        <authorList>
            <person name="Liu Y.-F."/>
            <person name="Liu Z.-l."/>
        </authorList>
    </citation>
    <scope>NUCLEOTIDE SEQUENCE</scope>
    <source>
        <strain evidence="1">L-13</strain>
    </source>
</reference>
<name>A0ACD1DY33_9BACT</name>
<dbReference type="Proteomes" id="UP000682204">
    <property type="component" value="Chromosome"/>
</dbReference>
<proteinExistence type="predicted"/>
<sequence>MTVGEARKNDGGKLRFDLIPPGPLKDLAVVYTVGATKYGDRNWERGLAWGRVFAAIQRHLWAWWGGEERDPEDGLSHLAHAAWGCLTLMEYARTHPEMDERGASDDHFRDITKMESEE</sequence>
<gene>
    <name evidence="1" type="ORF">KIH16_04400</name>
</gene>
<evidence type="ECO:0000313" key="2">
    <source>
        <dbReference type="Proteomes" id="UP000682204"/>
    </source>
</evidence>
<evidence type="ECO:0000313" key="1">
    <source>
        <dbReference type="EMBL" id="QVL37015.1"/>
    </source>
</evidence>
<keyword evidence="2" id="KW-1185">Reference proteome</keyword>
<dbReference type="EMBL" id="CP074691">
    <property type="protein sequence ID" value="QVL37015.1"/>
    <property type="molecule type" value="Genomic_DNA"/>
</dbReference>
<organism evidence="1 2">
    <name type="scientific">Aminirod propionatiphilus</name>
    <dbReference type="NCBI Taxonomy" id="3415223"/>
    <lineage>
        <taxon>Bacteria</taxon>
        <taxon>Thermotogati</taxon>
        <taxon>Synergistota</taxon>
        <taxon>Synergistia</taxon>
        <taxon>Synergistales</taxon>
        <taxon>Aminiphilaceae</taxon>
        <taxon>Aminirod</taxon>
    </lineage>
</organism>
<protein>
    <submittedName>
        <fullName evidence="1">Uncharacterized protein</fullName>
    </submittedName>
</protein>
<accession>A0ACD1DY33</accession>